<dbReference type="InterPro" id="IPR023996">
    <property type="entry name" value="TonB-dep_OMP_SusC/RagA"/>
</dbReference>
<evidence type="ECO:0000256" key="8">
    <source>
        <dbReference type="PROSITE-ProRule" id="PRU01360"/>
    </source>
</evidence>
<protein>
    <submittedName>
        <fullName evidence="13">SusC/RagA family TonB-linked outer membrane protein</fullName>
    </submittedName>
</protein>
<dbReference type="InterPro" id="IPR036942">
    <property type="entry name" value="Beta-barrel_TonB_sf"/>
</dbReference>
<dbReference type="Pfam" id="PF13715">
    <property type="entry name" value="CarbopepD_reg_2"/>
    <property type="match status" value="1"/>
</dbReference>
<reference evidence="13 14" key="1">
    <citation type="submission" date="2019-04" db="EMBL/GenBank/DDBJ databases">
        <title>Pedobacter sp. RP-1-16 sp. nov., isolated from Arctic soil.</title>
        <authorList>
            <person name="Dahal R.H."/>
            <person name="Kim D.-U."/>
        </authorList>
    </citation>
    <scope>NUCLEOTIDE SEQUENCE [LARGE SCALE GENOMIC DNA]</scope>
    <source>
        <strain evidence="13 14">RP-1-16</strain>
    </source>
</reference>
<sequence>MKSFLYKSFCLTALIVMILGHSASLYAQQVVTVRGKVTDKKDKLGVIGASVIEVDQNKRTITGVSTDINGNFALRVTNTKHQLVVSYIGYKTFQGGVIGDRTTINVILESNSNELDAVNVTSKKMVNNGTGLNIAERNSTIASATISAKALAELPVTSIDQALAGRLSGVDFGTVSGDPGAGMSIRIRGTSSITGSAEPLIVLDGMPYETEIPSDFNFGTADEQGYAQLLNIAPSDIMDITVLKDAASTAVWGSRAANGVLLINTKRGEKGRPFIAYNFKGTMATQPNPIPFLSGNQYSMLIPEAVMNSTGLPLDFLGNNGQNKAFQYDPSDSYYYYNYSNNTDWLKLITRTGYTHDHNLSMSGGGEKARYYASVGYLGQTGTTLGTDLSRITTKINLDYIVSSKLRFKTDLTYTHVNNNLNYNKSLRGTAINKMPNMAPFEFDEYGNNTGIYFSPLSNIQGSFSINDKNEVKGTYNPLAMANEGFSQLIGERITPKFNLQYDISSVLFSTFDVQFDVNNTKSKTFLPQIATGQPSTETTVNRASDADGDSYNMQTKINLIYRPRININHNLQGLMSFQTNDTKSASYSLVTANTASSQLQDPSNPSVTNGVGLALKSNQSQSRTVGVLLQAQYEFLDRYIINVNGRVDGSSKFSPDNRFGFFPGISTRWRLSDESFMKKLTFIDDLSLRLSYGASGKAPKDNYGYFNNYTPFDWSYAGRAAVYPSNIELSSLKWETLVGKNVGFNLTMFKSRVKIDAEIYRNTTKNMFYNDLKIASTTGYSKIDMNIGSMNNNGWEIMINTTPFKNKTWNVGFDFNIARNVNSIQTISEFYPRESAAGLPDLGKYKSFLIEGNPFGSYYGFKFKGVYTDKDATIAKDVDGNRIVGPNGQTVYMRYNYPMVDYVFQPGDAVYEDINHDGNIDEKDMVYLGNSVPKFTGGFGPNITFKGNLKLQAFFSYRYGYDIVNKAKITTTNMAGVNNQSTAVLRRWRNPGDVTDMPRALYGTGYNWLGSDRYVEDASFIRLSSVTLRYNLTSDILKRFKMKSGSVYVTGQNLYTWTNYTGQNPDVTSSGENSPFKYAEDDALTPPSMTFTLGLTVGF</sequence>
<dbReference type="PROSITE" id="PS00018">
    <property type="entry name" value="EF_HAND_1"/>
    <property type="match status" value="1"/>
</dbReference>
<dbReference type="AlphaFoldDB" id="A0A4U1GC69"/>
<feature type="domain" description="TonB-dependent receptor-like beta-barrel" evidence="11">
    <location>
        <begin position="491"/>
        <end position="1055"/>
    </location>
</feature>
<dbReference type="Gene3D" id="2.170.130.10">
    <property type="entry name" value="TonB-dependent receptor, plug domain"/>
    <property type="match status" value="1"/>
</dbReference>
<dbReference type="EMBL" id="SWDX01000004">
    <property type="protein sequence ID" value="TKC61418.1"/>
    <property type="molecule type" value="Genomic_DNA"/>
</dbReference>
<dbReference type="Proteomes" id="UP000309594">
    <property type="component" value="Unassembled WGS sequence"/>
</dbReference>
<organism evidence="13 14">
    <name type="scientific">Pedobacter hiemivivus</name>
    <dbReference type="NCBI Taxonomy" id="2530454"/>
    <lineage>
        <taxon>Bacteria</taxon>
        <taxon>Pseudomonadati</taxon>
        <taxon>Bacteroidota</taxon>
        <taxon>Sphingobacteriia</taxon>
        <taxon>Sphingobacteriales</taxon>
        <taxon>Sphingobacteriaceae</taxon>
        <taxon>Pedobacter</taxon>
    </lineage>
</organism>
<dbReference type="InterPro" id="IPR037066">
    <property type="entry name" value="Plug_dom_sf"/>
</dbReference>
<gene>
    <name evidence="13" type="ORF">FBD94_12865</name>
</gene>
<accession>A0A4U1GC69</accession>
<evidence type="ECO:0000256" key="5">
    <source>
        <dbReference type="ARBA" id="ARBA00023077"/>
    </source>
</evidence>
<evidence type="ECO:0000259" key="11">
    <source>
        <dbReference type="Pfam" id="PF00593"/>
    </source>
</evidence>
<evidence type="ECO:0000313" key="14">
    <source>
        <dbReference type="Proteomes" id="UP000309594"/>
    </source>
</evidence>
<dbReference type="NCBIfam" id="TIGR04057">
    <property type="entry name" value="SusC_RagA_signa"/>
    <property type="match status" value="1"/>
</dbReference>
<feature type="signal peptide" evidence="10">
    <location>
        <begin position="1"/>
        <end position="27"/>
    </location>
</feature>
<evidence type="ECO:0000256" key="3">
    <source>
        <dbReference type="ARBA" id="ARBA00022452"/>
    </source>
</evidence>
<dbReference type="Gene3D" id="2.40.170.20">
    <property type="entry name" value="TonB-dependent receptor, beta-barrel domain"/>
    <property type="match status" value="1"/>
</dbReference>
<dbReference type="GO" id="GO:0009279">
    <property type="term" value="C:cell outer membrane"/>
    <property type="evidence" value="ECO:0007669"/>
    <property type="project" value="UniProtKB-SubCell"/>
</dbReference>
<feature type="domain" description="TonB-dependent receptor plug" evidence="12">
    <location>
        <begin position="137"/>
        <end position="260"/>
    </location>
</feature>
<evidence type="ECO:0000256" key="7">
    <source>
        <dbReference type="ARBA" id="ARBA00023237"/>
    </source>
</evidence>
<comment type="subcellular location">
    <subcellularLocation>
        <location evidence="1 8">Cell outer membrane</location>
        <topology evidence="1 8">Multi-pass membrane protein</topology>
    </subcellularLocation>
</comment>
<keyword evidence="10" id="KW-0732">Signal</keyword>
<name>A0A4U1GC69_9SPHI</name>
<dbReference type="InterPro" id="IPR023997">
    <property type="entry name" value="TonB-dep_OMP_SusC/RagA_CS"/>
</dbReference>
<dbReference type="Gene3D" id="2.60.40.1120">
    <property type="entry name" value="Carboxypeptidase-like, regulatory domain"/>
    <property type="match status" value="1"/>
</dbReference>
<evidence type="ECO:0000313" key="13">
    <source>
        <dbReference type="EMBL" id="TKC61418.1"/>
    </source>
</evidence>
<dbReference type="NCBIfam" id="TIGR04056">
    <property type="entry name" value="OMP_RagA_SusC"/>
    <property type="match status" value="1"/>
</dbReference>
<evidence type="ECO:0000256" key="10">
    <source>
        <dbReference type="SAM" id="SignalP"/>
    </source>
</evidence>
<dbReference type="InterPro" id="IPR012910">
    <property type="entry name" value="Plug_dom"/>
</dbReference>
<evidence type="ECO:0000256" key="4">
    <source>
        <dbReference type="ARBA" id="ARBA00022692"/>
    </source>
</evidence>
<evidence type="ECO:0000256" key="6">
    <source>
        <dbReference type="ARBA" id="ARBA00023136"/>
    </source>
</evidence>
<keyword evidence="4 8" id="KW-0812">Transmembrane</keyword>
<keyword evidence="5 9" id="KW-0798">TonB box</keyword>
<keyword evidence="7 8" id="KW-0998">Cell outer membrane</keyword>
<evidence type="ECO:0000256" key="2">
    <source>
        <dbReference type="ARBA" id="ARBA00022448"/>
    </source>
</evidence>
<dbReference type="InterPro" id="IPR000531">
    <property type="entry name" value="Beta-barrel_TonB"/>
</dbReference>
<comment type="similarity">
    <text evidence="8 9">Belongs to the TonB-dependent receptor family.</text>
</comment>
<dbReference type="SUPFAM" id="SSF56935">
    <property type="entry name" value="Porins"/>
    <property type="match status" value="1"/>
</dbReference>
<feature type="chain" id="PRO_5020734963" evidence="10">
    <location>
        <begin position="28"/>
        <end position="1100"/>
    </location>
</feature>
<evidence type="ECO:0000256" key="1">
    <source>
        <dbReference type="ARBA" id="ARBA00004571"/>
    </source>
</evidence>
<proteinExistence type="inferred from homology"/>
<dbReference type="Pfam" id="PF00593">
    <property type="entry name" value="TonB_dep_Rec_b-barrel"/>
    <property type="match status" value="1"/>
</dbReference>
<dbReference type="RefSeq" id="WP_136880446.1">
    <property type="nucleotide sequence ID" value="NZ_SWDX01000004.1"/>
</dbReference>
<keyword evidence="6 8" id="KW-0472">Membrane</keyword>
<comment type="caution">
    <text evidence="13">The sequence shown here is derived from an EMBL/GenBank/DDBJ whole genome shotgun (WGS) entry which is preliminary data.</text>
</comment>
<dbReference type="InterPro" id="IPR018247">
    <property type="entry name" value="EF_Hand_1_Ca_BS"/>
</dbReference>
<dbReference type="InterPro" id="IPR039426">
    <property type="entry name" value="TonB-dep_rcpt-like"/>
</dbReference>
<dbReference type="SUPFAM" id="SSF49464">
    <property type="entry name" value="Carboxypeptidase regulatory domain-like"/>
    <property type="match status" value="1"/>
</dbReference>
<dbReference type="PROSITE" id="PS52016">
    <property type="entry name" value="TONB_DEPENDENT_REC_3"/>
    <property type="match status" value="1"/>
</dbReference>
<keyword evidence="2 8" id="KW-0813">Transport</keyword>
<dbReference type="InterPro" id="IPR008969">
    <property type="entry name" value="CarboxyPept-like_regulatory"/>
</dbReference>
<dbReference type="Pfam" id="PF07715">
    <property type="entry name" value="Plug"/>
    <property type="match status" value="1"/>
</dbReference>
<evidence type="ECO:0000259" key="12">
    <source>
        <dbReference type="Pfam" id="PF07715"/>
    </source>
</evidence>
<evidence type="ECO:0000256" key="9">
    <source>
        <dbReference type="RuleBase" id="RU003357"/>
    </source>
</evidence>
<keyword evidence="3 8" id="KW-1134">Transmembrane beta strand</keyword>